<keyword evidence="1" id="KW-0812">Transmembrane</keyword>
<organism evidence="3 4">
    <name type="scientific">Massarina eburnea CBS 473.64</name>
    <dbReference type="NCBI Taxonomy" id="1395130"/>
    <lineage>
        <taxon>Eukaryota</taxon>
        <taxon>Fungi</taxon>
        <taxon>Dikarya</taxon>
        <taxon>Ascomycota</taxon>
        <taxon>Pezizomycotina</taxon>
        <taxon>Dothideomycetes</taxon>
        <taxon>Pleosporomycetidae</taxon>
        <taxon>Pleosporales</taxon>
        <taxon>Massarineae</taxon>
        <taxon>Massarinaceae</taxon>
        <taxon>Massarina</taxon>
    </lineage>
</organism>
<dbReference type="PROSITE" id="PS51782">
    <property type="entry name" value="LYSM"/>
    <property type="match status" value="1"/>
</dbReference>
<dbReference type="Pfam" id="PF01476">
    <property type="entry name" value="LysM"/>
    <property type="match status" value="1"/>
</dbReference>
<dbReference type="AlphaFoldDB" id="A0A6A6RPB4"/>
<dbReference type="Proteomes" id="UP000799753">
    <property type="component" value="Unassembled WGS sequence"/>
</dbReference>
<keyword evidence="1" id="KW-0472">Membrane</keyword>
<name>A0A6A6RPB4_9PLEO</name>
<dbReference type="InterPro" id="IPR018392">
    <property type="entry name" value="LysM"/>
</dbReference>
<dbReference type="InterPro" id="IPR036779">
    <property type="entry name" value="LysM_dom_sf"/>
</dbReference>
<dbReference type="OrthoDB" id="2107166at2759"/>
<dbReference type="EMBL" id="MU006794">
    <property type="protein sequence ID" value="KAF2637166.1"/>
    <property type="molecule type" value="Genomic_DNA"/>
</dbReference>
<accession>A0A6A6RPB4</accession>
<keyword evidence="1" id="KW-1133">Transmembrane helix</keyword>
<evidence type="ECO:0000313" key="3">
    <source>
        <dbReference type="EMBL" id="KAF2637166.1"/>
    </source>
</evidence>
<dbReference type="SMART" id="SM00257">
    <property type="entry name" value="LysM"/>
    <property type="match status" value="1"/>
</dbReference>
<reference evidence="3" key="1">
    <citation type="journal article" date="2020" name="Stud. Mycol.">
        <title>101 Dothideomycetes genomes: a test case for predicting lifestyles and emergence of pathogens.</title>
        <authorList>
            <person name="Haridas S."/>
            <person name="Albert R."/>
            <person name="Binder M."/>
            <person name="Bloem J."/>
            <person name="Labutti K."/>
            <person name="Salamov A."/>
            <person name="Andreopoulos B."/>
            <person name="Baker S."/>
            <person name="Barry K."/>
            <person name="Bills G."/>
            <person name="Bluhm B."/>
            <person name="Cannon C."/>
            <person name="Castanera R."/>
            <person name="Culley D."/>
            <person name="Daum C."/>
            <person name="Ezra D."/>
            <person name="Gonzalez J."/>
            <person name="Henrissat B."/>
            <person name="Kuo A."/>
            <person name="Liang C."/>
            <person name="Lipzen A."/>
            <person name="Lutzoni F."/>
            <person name="Magnuson J."/>
            <person name="Mondo S."/>
            <person name="Nolan M."/>
            <person name="Ohm R."/>
            <person name="Pangilinan J."/>
            <person name="Park H.-J."/>
            <person name="Ramirez L."/>
            <person name="Alfaro M."/>
            <person name="Sun H."/>
            <person name="Tritt A."/>
            <person name="Yoshinaga Y."/>
            <person name="Zwiers L.-H."/>
            <person name="Turgeon B."/>
            <person name="Goodwin S."/>
            <person name="Spatafora J."/>
            <person name="Crous P."/>
            <person name="Grigoriev I."/>
        </authorList>
    </citation>
    <scope>NUCLEOTIDE SEQUENCE</scope>
    <source>
        <strain evidence="3">CBS 473.64</strain>
    </source>
</reference>
<keyword evidence="4" id="KW-1185">Reference proteome</keyword>
<feature type="transmembrane region" description="Helical" evidence="1">
    <location>
        <begin position="82"/>
        <end position="101"/>
    </location>
</feature>
<sequence>MGRYTDQDSDVERLPEGFERIGYDADTETYSFRDTQGTMYESEPGNRYGPLYPSGSRPRLTSEEIAIHNATLKAGNRESVKMMLPFALVVLVFLLLVFKFLGGSGDADQGKAQVKCQEGFHRIYVQPGDSCWAIGKQFGLSTEELLSFQGNEEVVCEKLDVGQSLCVPE</sequence>
<evidence type="ECO:0000313" key="4">
    <source>
        <dbReference type="Proteomes" id="UP000799753"/>
    </source>
</evidence>
<dbReference type="Gene3D" id="3.10.350.10">
    <property type="entry name" value="LysM domain"/>
    <property type="match status" value="1"/>
</dbReference>
<dbReference type="SUPFAM" id="SSF54106">
    <property type="entry name" value="LysM domain"/>
    <property type="match status" value="1"/>
</dbReference>
<evidence type="ECO:0000259" key="2">
    <source>
        <dbReference type="PROSITE" id="PS51782"/>
    </source>
</evidence>
<gene>
    <name evidence="3" type="ORF">P280DRAFT_472337</name>
</gene>
<proteinExistence type="predicted"/>
<protein>
    <recommendedName>
        <fullName evidence="2">LysM domain-containing protein</fullName>
    </recommendedName>
</protein>
<evidence type="ECO:0000256" key="1">
    <source>
        <dbReference type="SAM" id="Phobius"/>
    </source>
</evidence>
<dbReference type="CDD" id="cd00118">
    <property type="entry name" value="LysM"/>
    <property type="match status" value="1"/>
</dbReference>
<feature type="domain" description="LysM" evidence="2">
    <location>
        <begin position="121"/>
        <end position="167"/>
    </location>
</feature>